<evidence type="ECO:0000259" key="12">
    <source>
        <dbReference type="SMART" id="SM00559"/>
    </source>
</evidence>
<dbReference type="SUPFAM" id="SSF100939">
    <property type="entry name" value="SPOC domain-like"/>
    <property type="match status" value="1"/>
</dbReference>
<dbReference type="InterPro" id="IPR036465">
    <property type="entry name" value="vWFA_dom_sf"/>
</dbReference>
<dbReference type="Gene3D" id="1.25.40.240">
    <property type="entry name" value="Ku, C-terminal domain"/>
    <property type="match status" value="1"/>
</dbReference>
<keyword evidence="4" id="KW-0227">DNA damage</keyword>
<evidence type="ECO:0000256" key="4">
    <source>
        <dbReference type="ARBA" id="ARBA00022763"/>
    </source>
</evidence>
<dbReference type="GO" id="GO:0043564">
    <property type="term" value="C:Ku70:Ku80 complex"/>
    <property type="evidence" value="ECO:0000318"/>
    <property type="project" value="GO_Central"/>
</dbReference>
<dbReference type="Proteomes" id="UP000001514">
    <property type="component" value="Unassembled WGS sequence"/>
</dbReference>
<keyword evidence="9" id="KW-0233">DNA recombination</keyword>
<keyword evidence="3" id="KW-0547">Nucleotide-binding</keyword>
<dbReference type="GO" id="GO:0006303">
    <property type="term" value="P:double-strand break repair via nonhomologous end joining"/>
    <property type="evidence" value="ECO:0000318"/>
    <property type="project" value="GO_Central"/>
</dbReference>
<keyword evidence="5" id="KW-0378">Hydrolase</keyword>
<keyword evidence="6" id="KW-0347">Helicase</keyword>
<evidence type="ECO:0000256" key="7">
    <source>
        <dbReference type="ARBA" id="ARBA00022840"/>
    </source>
</evidence>
<protein>
    <recommendedName>
        <fullName evidence="12">Ku domain-containing protein</fullName>
    </recommendedName>
</protein>
<dbReference type="Gene3D" id="1.10.1600.10">
    <property type="match status" value="1"/>
</dbReference>
<keyword evidence="14" id="KW-1185">Reference proteome</keyword>
<dbReference type="EMBL" id="GL377573">
    <property type="protein sequence ID" value="EFJ31570.1"/>
    <property type="molecule type" value="Genomic_DNA"/>
</dbReference>
<reference evidence="13 14" key="1">
    <citation type="journal article" date="2011" name="Science">
        <title>The Selaginella genome identifies genetic changes associated with the evolution of vascular plants.</title>
        <authorList>
            <person name="Banks J.A."/>
            <person name="Nishiyama T."/>
            <person name="Hasebe M."/>
            <person name="Bowman J.L."/>
            <person name="Gribskov M."/>
            <person name="dePamphilis C."/>
            <person name="Albert V.A."/>
            <person name="Aono N."/>
            <person name="Aoyama T."/>
            <person name="Ambrose B.A."/>
            <person name="Ashton N.W."/>
            <person name="Axtell M.J."/>
            <person name="Barker E."/>
            <person name="Barker M.S."/>
            <person name="Bennetzen J.L."/>
            <person name="Bonawitz N.D."/>
            <person name="Chapple C."/>
            <person name="Cheng C."/>
            <person name="Correa L.G."/>
            <person name="Dacre M."/>
            <person name="DeBarry J."/>
            <person name="Dreyer I."/>
            <person name="Elias M."/>
            <person name="Engstrom E.M."/>
            <person name="Estelle M."/>
            <person name="Feng L."/>
            <person name="Finet C."/>
            <person name="Floyd S.K."/>
            <person name="Frommer W.B."/>
            <person name="Fujita T."/>
            <person name="Gramzow L."/>
            <person name="Gutensohn M."/>
            <person name="Harholt J."/>
            <person name="Hattori M."/>
            <person name="Heyl A."/>
            <person name="Hirai T."/>
            <person name="Hiwatashi Y."/>
            <person name="Ishikawa M."/>
            <person name="Iwata M."/>
            <person name="Karol K.G."/>
            <person name="Koehler B."/>
            <person name="Kolukisaoglu U."/>
            <person name="Kubo M."/>
            <person name="Kurata T."/>
            <person name="Lalonde S."/>
            <person name="Li K."/>
            <person name="Li Y."/>
            <person name="Litt A."/>
            <person name="Lyons E."/>
            <person name="Manning G."/>
            <person name="Maruyama T."/>
            <person name="Michael T.P."/>
            <person name="Mikami K."/>
            <person name="Miyazaki S."/>
            <person name="Morinaga S."/>
            <person name="Murata T."/>
            <person name="Mueller-Roeber B."/>
            <person name="Nelson D.R."/>
            <person name="Obara M."/>
            <person name="Oguri Y."/>
            <person name="Olmstead R.G."/>
            <person name="Onodera N."/>
            <person name="Petersen B.L."/>
            <person name="Pils B."/>
            <person name="Prigge M."/>
            <person name="Rensing S.A."/>
            <person name="Riano-Pachon D.M."/>
            <person name="Roberts A.W."/>
            <person name="Sato Y."/>
            <person name="Scheller H.V."/>
            <person name="Schulz B."/>
            <person name="Schulz C."/>
            <person name="Shakirov E.V."/>
            <person name="Shibagaki N."/>
            <person name="Shinohara N."/>
            <person name="Shippen D.E."/>
            <person name="Soerensen I."/>
            <person name="Sotooka R."/>
            <person name="Sugimoto N."/>
            <person name="Sugita M."/>
            <person name="Sumikawa N."/>
            <person name="Tanurdzic M."/>
            <person name="Theissen G."/>
            <person name="Ulvskov P."/>
            <person name="Wakazuki S."/>
            <person name="Weng J.K."/>
            <person name="Willats W.W."/>
            <person name="Wipf D."/>
            <person name="Wolf P.G."/>
            <person name="Yang L."/>
            <person name="Zimmer A.D."/>
            <person name="Zhu Q."/>
            <person name="Mitros T."/>
            <person name="Hellsten U."/>
            <person name="Loque D."/>
            <person name="Otillar R."/>
            <person name="Salamov A."/>
            <person name="Schmutz J."/>
            <person name="Shapiro H."/>
            <person name="Lindquist E."/>
            <person name="Lucas S."/>
            <person name="Rokhsar D."/>
            <person name="Grigoriev I.V."/>
        </authorList>
    </citation>
    <scope>NUCLEOTIDE SEQUENCE [LARGE SCALE GENOMIC DNA]</scope>
</reference>
<dbReference type="PANTHER" id="PTHR12604">
    <property type="entry name" value="KU AUTOANTIGEN DNA HELICASE"/>
    <property type="match status" value="1"/>
</dbReference>
<dbReference type="Pfam" id="PF08785">
    <property type="entry name" value="Ku_PK_bind"/>
    <property type="match status" value="1"/>
</dbReference>
<dbReference type="GO" id="GO:0005524">
    <property type="term" value="F:ATP binding"/>
    <property type="evidence" value="ECO:0007669"/>
    <property type="project" value="UniProtKB-KW"/>
</dbReference>
<dbReference type="HOGENOM" id="CLU_010975_2_2_1"/>
<dbReference type="Pfam" id="PF03730">
    <property type="entry name" value="Ku_C"/>
    <property type="match status" value="1"/>
</dbReference>
<evidence type="ECO:0000256" key="1">
    <source>
        <dbReference type="ARBA" id="ARBA00004123"/>
    </source>
</evidence>
<evidence type="ECO:0000313" key="14">
    <source>
        <dbReference type="Proteomes" id="UP000001514"/>
    </source>
</evidence>
<dbReference type="GO" id="GO:0016787">
    <property type="term" value="F:hydrolase activity"/>
    <property type="evidence" value="ECO:0007669"/>
    <property type="project" value="UniProtKB-KW"/>
</dbReference>
<organism evidence="14">
    <name type="scientific">Selaginella moellendorffii</name>
    <name type="common">Spikemoss</name>
    <dbReference type="NCBI Taxonomy" id="88036"/>
    <lineage>
        <taxon>Eukaryota</taxon>
        <taxon>Viridiplantae</taxon>
        <taxon>Streptophyta</taxon>
        <taxon>Embryophyta</taxon>
        <taxon>Tracheophyta</taxon>
        <taxon>Lycopodiopsida</taxon>
        <taxon>Selaginellales</taxon>
        <taxon>Selaginellaceae</taxon>
        <taxon>Selaginella</taxon>
    </lineage>
</organism>
<comment type="subcellular location">
    <subcellularLocation>
        <location evidence="1">Nucleus</location>
    </subcellularLocation>
</comment>
<dbReference type="Pfam" id="PF03731">
    <property type="entry name" value="Ku_N"/>
    <property type="match status" value="1"/>
</dbReference>
<evidence type="ECO:0000256" key="3">
    <source>
        <dbReference type="ARBA" id="ARBA00022741"/>
    </source>
</evidence>
<dbReference type="Pfam" id="PF02735">
    <property type="entry name" value="Ku"/>
    <property type="match status" value="1"/>
</dbReference>
<keyword evidence="10" id="KW-0234">DNA repair</keyword>
<dbReference type="GO" id="GO:0000723">
    <property type="term" value="P:telomere maintenance"/>
    <property type="evidence" value="ECO:0000318"/>
    <property type="project" value="GO_Central"/>
</dbReference>
<evidence type="ECO:0000256" key="9">
    <source>
        <dbReference type="ARBA" id="ARBA00023172"/>
    </source>
</evidence>
<dbReference type="GO" id="GO:0042162">
    <property type="term" value="F:telomeric DNA binding"/>
    <property type="evidence" value="ECO:0000318"/>
    <property type="project" value="GO_Central"/>
</dbReference>
<dbReference type="FunCoup" id="D8R7P9">
    <property type="interactions" value="3944"/>
</dbReference>
<dbReference type="InterPro" id="IPR014893">
    <property type="entry name" value="Ku_PK_bind"/>
</dbReference>
<feature type="domain" description="Ku" evidence="12">
    <location>
        <begin position="272"/>
        <end position="413"/>
    </location>
</feature>
<comment type="similarity">
    <text evidence="2">Belongs to the ku80 family.</text>
</comment>
<dbReference type="GO" id="GO:0003684">
    <property type="term" value="F:damaged DNA binding"/>
    <property type="evidence" value="ECO:0007669"/>
    <property type="project" value="InterPro"/>
</dbReference>
<dbReference type="CDD" id="cd00873">
    <property type="entry name" value="KU80"/>
    <property type="match status" value="1"/>
</dbReference>
<dbReference type="Gene3D" id="2.40.290.10">
    <property type="match status" value="1"/>
</dbReference>
<dbReference type="GO" id="GO:0003678">
    <property type="term" value="F:DNA helicase activity"/>
    <property type="evidence" value="ECO:0007669"/>
    <property type="project" value="InterPro"/>
</dbReference>
<evidence type="ECO:0000256" key="6">
    <source>
        <dbReference type="ARBA" id="ARBA00022806"/>
    </source>
</evidence>
<dbReference type="SMART" id="SM00559">
    <property type="entry name" value="Ku78"/>
    <property type="match status" value="1"/>
</dbReference>
<dbReference type="eggNOG" id="KOG2326">
    <property type="taxonomic scope" value="Eukaryota"/>
</dbReference>
<evidence type="ECO:0000256" key="10">
    <source>
        <dbReference type="ARBA" id="ARBA00023204"/>
    </source>
</evidence>
<dbReference type="InterPro" id="IPR006164">
    <property type="entry name" value="DNA_bd_Ku70/Ku80"/>
</dbReference>
<accession>D8R7P9</accession>
<dbReference type="InParanoid" id="D8R7P9"/>
<dbReference type="OMA" id="MASNKEC"/>
<dbReference type="FunFam" id="2.40.290.10:FF:000006">
    <property type="entry name" value="ATP-dependent DNA helicase 2 subunit KU80"/>
    <property type="match status" value="1"/>
</dbReference>
<dbReference type="InterPro" id="IPR005161">
    <property type="entry name" value="Ku_N"/>
</dbReference>
<dbReference type="KEGG" id="smo:SELMODRAFT_86463"/>
<evidence type="ECO:0000256" key="5">
    <source>
        <dbReference type="ARBA" id="ARBA00022801"/>
    </source>
</evidence>
<evidence type="ECO:0000313" key="13">
    <source>
        <dbReference type="EMBL" id="EFJ31570.1"/>
    </source>
</evidence>
<dbReference type="InterPro" id="IPR005160">
    <property type="entry name" value="Ku_C"/>
</dbReference>
<dbReference type="PANTHER" id="PTHR12604:SF4">
    <property type="entry name" value="X-RAY REPAIR CROSS-COMPLEMENTING PROTEIN 5"/>
    <property type="match status" value="1"/>
</dbReference>
<dbReference type="SUPFAM" id="SSF101420">
    <property type="entry name" value="C-terminal domain of Ku80"/>
    <property type="match status" value="1"/>
</dbReference>
<keyword evidence="8" id="KW-0238">DNA-binding</keyword>
<sequence>QESLVFVLDVSPSMHPYLHHVSKATAAVLERKLFNHKNDEVGLVLFGMEETDNDLRREVGEAYEGIVSEPITLVDGELVTKLRALPRGCYAGDYVDAIVVATDMIFKKYGDGKKGNKRICLITDAQSPIKEPMEGMSMMEQVEKIAEKMEDHGVKFDAAILRMNEEKRESGSESTEILENLASRTHGEVTTVESPLCLFGALKPRTVTPTTLYRGDMEMTPGARIKVWVYKKAAQERVPSLKVYSDKAPQSDALATHVVKMDTDYKSSDDPTVSIPKAQRAKGYYYGQQLIPVTPDMELSLKFTADKGVKLLGFTEAANIPRHYYMKEPNLFVPEPGNRKASLAISALARALKQTNMVALVRCVWRQGQRNVVMGVLTPNLSFEDGIADSFYFNIVPFAEDIREFGFASFDDRPASQLPSKQQEEATDLLVQMLDLSPSDSVESLQPEKTSNPVLQRFYHFLYLKSLNPDALVPQLDETLKKVIEPDFSSEHIEKLQGLCSQFTLKTKNSTKFWKDRIEAAAKDDDAEAKPDVDTSGSGLSFDSFATRQVEEVGSLNPVQDFQTLLARRDSDEWVGKAIQGMKKIIIDLLDSSYKGNTYDKALTCLAALRSGCVMQEESKEFNDFFRVLADKCQGKRLSDFWDAVIQRKLTLISKGEVSDSDVTEEAALAFLTSRTVKEEPTTAEEAEEIDEMDALLGEAV</sequence>
<evidence type="ECO:0000256" key="8">
    <source>
        <dbReference type="ARBA" id="ARBA00023125"/>
    </source>
</evidence>
<proteinExistence type="inferred from homology"/>
<dbReference type="InterPro" id="IPR024193">
    <property type="entry name" value="Ku80"/>
</dbReference>
<keyword evidence="11" id="KW-0539">Nucleus</keyword>
<dbReference type="GO" id="GO:0006310">
    <property type="term" value="P:DNA recombination"/>
    <property type="evidence" value="ECO:0007669"/>
    <property type="project" value="UniProtKB-KW"/>
</dbReference>
<dbReference type="InterPro" id="IPR036494">
    <property type="entry name" value="Ku_C_sf"/>
</dbReference>
<dbReference type="SUPFAM" id="SSF53300">
    <property type="entry name" value="vWA-like"/>
    <property type="match status" value="1"/>
</dbReference>
<dbReference type="Gene3D" id="3.40.50.410">
    <property type="entry name" value="von Willebrand factor, type A domain"/>
    <property type="match status" value="1"/>
</dbReference>
<keyword evidence="7" id="KW-0067">ATP-binding</keyword>
<evidence type="ECO:0000256" key="2">
    <source>
        <dbReference type="ARBA" id="ARBA00007726"/>
    </source>
</evidence>
<evidence type="ECO:0000256" key="11">
    <source>
        <dbReference type="ARBA" id="ARBA00023242"/>
    </source>
</evidence>
<gene>
    <name evidence="13" type="ORF">SELMODRAFT_86463</name>
</gene>
<dbReference type="Gramene" id="EFJ31570">
    <property type="protein sequence ID" value="EFJ31570"/>
    <property type="gene ID" value="SELMODRAFT_86463"/>
</dbReference>
<dbReference type="STRING" id="88036.D8R7P9"/>
<dbReference type="PIRSF" id="PIRSF016570">
    <property type="entry name" value="Ku80"/>
    <property type="match status" value="1"/>
</dbReference>
<dbReference type="InterPro" id="IPR016194">
    <property type="entry name" value="SPOC-like_C_dom_sf"/>
</dbReference>
<dbReference type="FunFam" id="1.25.40.240:FF:000001">
    <property type="entry name" value="X-ray repair cross-complementing protein 5"/>
    <property type="match status" value="1"/>
</dbReference>
<name>D8R7P9_SELML</name>
<feature type="non-terminal residue" evidence="13">
    <location>
        <position position="1"/>
    </location>
</feature>
<dbReference type="AlphaFoldDB" id="D8R7P9"/>